<dbReference type="GO" id="GO:0009535">
    <property type="term" value="C:chloroplast thylakoid membrane"/>
    <property type="evidence" value="ECO:0007669"/>
    <property type="project" value="TreeGrafter"/>
</dbReference>
<evidence type="ECO:0000256" key="3">
    <source>
        <dbReference type="ARBA" id="ARBA00004370"/>
    </source>
</evidence>
<name>A0AAQ3KMX8_9LILI</name>
<protein>
    <recommendedName>
        <fullName evidence="5">signal peptidase I</fullName>
        <ecNumber evidence="5">3.4.21.89</ecNumber>
    </recommendedName>
</protein>
<dbReference type="AlphaFoldDB" id="A0AAQ3KMX8"/>
<feature type="domain" description="Peptidase S26" evidence="14">
    <location>
        <begin position="209"/>
        <end position="365"/>
    </location>
</feature>
<dbReference type="EMBL" id="CP136894">
    <property type="protein sequence ID" value="WOL08972.1"/>
    <property type="molecule type" value="Genomic_DNA"/>
</dbReference>
<feature type="region of interest" description="Disordered" evidence="13">
    <location>
        <begin position="133"/>
        <end position="173"/>
    </location>
</feature>
<dbReference type="PANTHER" id="PTHR43390">
    <property type="entry name" value="SIGNAL PEPTIDASE I"/>
    <property type="match status" value="1"/>
</dbReference>
<keyword evidence="9" id="KW-0378">Hydrolase</keyword>
<feature type="active site" evidence="12">
    <location>
        <position position="285"/>
    </location>
</feature>
<dbReference type="Proteomes" id="UP001327560">
    <property type="component" value="Chromosome 5"/>
</dbReference>
<dbReference type="InterPro" id="IPR000223">
    <property type="entry name" value="Pept_S26A_signal_pept_1"/>
</dbReference>
<keyword evidence="6" id="KW-0150">Chloroplast</keyword>
<evidence type="ECO:0000313" key="15">
    <source>
        <dbReference type="EMBL" id="WOL08972.1"/>
    </source>
</evidence>
<proteinExistence type="inferred from homology"/>
<dbReference type="FunFam" id="2.10.109.10:FF:000012">
    <property type="entry name" value="Peptidase/ serine-type peptidase"/>
    <property type="match status" value="1"/>
</dbReference>
<keyword evidence="8" id="KW-0645">Protease</keyword>
<dbReference type="Pfam" id="PF10502">
    <property type="entry name" value="Peptidase_S26"/>
    <property type="match status" value="1"/>
</dbReference>
<organism evidence="15 16">
    <name type="scientific">Canna indica</name>
    <name type="common">Indian-shot</name>
    <dbReference type="NCBI Taxonomy" id="4628"/>
    <lineage>
        <taxon>Eukaryota</taxon>
        <taxon>Viridiplantae</taxon>
        <taxon>Streptophyta</taxon>
        <taxon>Embryophyta</taxon>
        <taxon>Tracheophyta</taxon>
        <taxon>Spermatophyta</taxon>
        <taxon>Magnoliopsida</taxon>
        <taxon>Liliopsida</taxon>
        <taxon>Zingiberales</taxon>
        <taxon>Cannaceae</taxon>
        <taxon>Canna</taxon>
    </lineage>
</organism>
<dbReference type="GO" id="GO:0010027">
    <property type="term" value="P:thylakoid membrane organization"/>
    <property type="evidence" value="ECO:0007669"/>
    <property type="project" value="TreeGrafter"/>
</dbReference>
<dbReference type="InterPro" id="IPR019758">
    <property type="entry name" value="Pept_S26A_signal_pept_1_CS"/>
</dbReference>
<evidence type="ECO:0000259" key="14">
    <source>
        <dbReference type="Pfam" id="PF10502"/>
    </source>
</evidence>
<gene>
    <name evidence="15" type="ORF">Cni_G17725</name>
</gene>
<dbReference type="PANTHER" id="PTHR43390:SF2">
    <property type="entry name" value="THYLAKOIDAL PROCESSING PEPTIDASE 2, CHLOROPLASTIC-RELATED"/>
    <property type="match status" value="1"/>
</dbReference>
<dbReference type="InterPro" id="IPR019533">
    <property type="entry name" value="Peptidase_S26"/>
</dbReference>
<evidence type="ECO:0000256" key="8">
    <source>
        <dbReference type="ARBA" id="ARBA00022670"/>
    </source>
</evidence>
<evidence type="ECO:0000256" key="2">
    <source>
        <dbReference type="ARBA" id="ARBA00004229"/>
    </source>
</evidence>
<keyword evidence="10" id="KW-0809">Transit peptide</keyword>
<dbReference type="EC" id="3.4.21.89" evidence="5"/>
<evidence type="ECO:0000256" key="7">
    <source>
        <dbReference type="ARBA" id="ARBA00022640"/>
    </source>
</evidence>
<reference evidence="15 16" key="1">
    <citation type="submission" date="2023-10" db="EMBL/GenBank/DDBJ databases">
        <title>Chromosome-scale genome assembly provides insights into flower coloration mechanisms of Canna indica.</title>
        <authorList>
            <person name="Li C."/>
        </authorList>
    </citation>
    <scope>NUCLEOTIDE SEQUENCE [LARGE SCALE GENOMIC DNA]</scope>
    <source>
        <tissue evidence="15">Flower</tissue>
    </source>
</reference>
<dbReference type="GO" id="GO:0006465">
    <property type="term" value="P:signal peptide processing"/>
    <property type="evidence" value="ECO:0007669"/>
    <property type="project" value="InterPro"/>
</dbReference>
<dbReference type="CDD" id="cd06530">
    <property type="entry name" value="S26_SPase_I"/>
    <property type="match status" value="1"/>
</dbReference>
<dbReference type="PRINTS" id="PR00727">
    <property type="entry name" value="LEADERPTASE"/>
</dbReference>
<accession>A0AAQ3KMX8</accession>
<comment type="similarity">
    <text evidence="4">Belongs to the peptidase S26 family.</text>
</comment>
<comment type="catalytic activity">
    <reaction evidence="1">
        <text>Cleavage of hydrophobic, N-terminal signal or leader sequences from secreted and periplasmic proteins.</text>
        <dbReference type="EC" id="3.4.21.89"/>
    </reaction>
</comment>
<evidence type="ECO:0000256" key="1">
    <source>
        <dbReference type="ARBA" id="ARBA00000677"/>
    </source>
</evidence>
<dbReference type="PROSITE" id="PS00761">
    <property type="entry name" value="SPASE_I_3"/>
    <property type="match status" value="1"/>
</dbReference>
<comment type="subcellular location">
    <subcellularLocation>
        <location evidence="3">Membrane</location>
    </subcellularLocation>
    <subcellularLocation>
        <location evidence="2">Plastid</location>
        <location evidence="2">Chloroplast</location>
    </subcellularLocation>
</comment>
<evidence type="ECO:0000256" key="9">
    <source>
        <dbReference type="ARBA" id="ARBA00022801"/>
    </source>
</evidence>
<evidence type="ECO:0000256" key="12">
    <source>
        <dbReference type="PIRSR" id="PIRSR600223-1"/>
    </source>
</evidence>
<dbReference type="NCBIfam" id="TIGR02227">
    <property type="entry name" value="sigpep_I_bact"/>
    <property type="match status" value="1"/>
</dbReference>
<keyword evidence="7" id="KW-0934">Plastid</keyword>
<dbReference type="GO" id="GO:0009003">
    <property type="term" value="F:signal peptidase activity"/>
    <property type="evidence" value="ECO:0007669"/>
    <property type="project" value="UniProtKB-EC"/>
</dbReference>
<keyword evidence="16" id="KW-1185">Reference proteome</keyword>
<sequence length="387" mass="41671">MAIRVTVSFSGYVAQNLAAAAGVRCGGNFRLFHDAGRCVSLFSRPPSDKDPPLRSPCRSIAPQNWPKDSLSSAAVVKNRGCALTASLISTIASSSGSTAGTSLGVSSMSTMTFKASSLLPGFQGSKWFLPASSGSGPVDKGGTNSSDPPWEEGGIAPSGKLSRDSEQFSSSGHRVTLREGFGNTYDMMSSREKGNWISRLLSSCSDDAKTFFAALTVPLLYGSCMAEPRSIPSKSMFPTFDVGDRILAEKVSYLFKEPEITDIVIFRAPSTLQQYGYSSGDVFVKRVVAKAGNVVEVHDGKLLVNGIIQDEEFILEPLNYEMKPVRVPEGCVFVLGDNRNNSFDSHDWGPLPVKNILGRSVLRYWPPSKISDTVYEPSMLPNMMGAS</sequence>
<dbReference type="InterPro" id="IPR036286">
    <property type="entry name" value="LexA/Signal_pep-like_sf"/>
</dbReference>
<dbReference type="Gene3D" id="2.10.109.10">
    <property type="entry name" value="Umud Fragment, subunit A"/>
    <property type="match status" value="1"/>
</dbReference>
<dbReference type="InterPro" id="IPR019756">
    <property type="entry name" value="Pept_S26A_signal_pept_1_Ser-AS"/>
</dbReference>
<evidence type="ECO:0000256" key="11">
    <source>
        <dbReference type="ARBA" id="ARBA00023136"/>
    </source>
</evidence>
<evidence type="ECO:0000256" key="13">
    <source>
        <dbReference type="SAM" id="MobiDB-lite"/>
    </source>
</evidence>
<evidence type="ECO:0000256" key="5">
    <source>
        <dbReference type="ARBA" id="ARBA00013208"/>
    </source>
</evidence>
<dbReference type="SUPFAM" id="SSF51306">
    <property type="entry name" value="LexA/Signal peptidase"/>
    <property type="match status" value="1"/>
</dbReference>
<feature type="active site" evidence="12">
    <location>
        <position position="235"/>
    </location>
</feature>
<evidence type="ECO:0000256" key="6">
    <source>
        <dbReference type="ARBA" id="ARBA00022528"/>
    </source>
</evidence>
<evidence type="ECO:0000256" key="4">
    <source>
        <dbReference type="ARBA" id="ARBA00009370"/>
    </source>
</evidence>
<dbReference type="PROSITE" id="PS00501">
    <property type="entry name" value="SPASE_I_1"/>
    <property type="match status" value="1"/>
</dbReference>
<evidence type="ECO:0000256" key="10">
    <source>
        <dbReference type="ARBA" id="ARBA00022946"/>
    </source>
</evidence>
<keyword evidence="11" id="KW-0472">Membrane</keyword>
<evidence type="ECO:0000313" key="16">
    <source>
        <dbReference type="Proteomes" id="UP001327560"/>
    </source>
</evidence>
<dbReference type="GO" id="GO:0004252">
    <property type="term" value="F:serine-type endopeptidase activity"/>
    <property type="evidence" value="ECO:0007669"/>
    <property type="project" value="InterPro"/>
</dbReference>